<evidence type="ECO:0000313" key="4">
    <source>
        <dbReference type="EMBL" id="MCW0485069.1"/>
    </source>
</evidence>
<keyword evidence="5" id="KW-1185">Reference proteome</keyword>
<reference evidence="4" key="1">
    <citation type="submission" date="2022-10" db="EMBL/GenBank/DDBJ databases">
        <title>Gaoshiqiia sediminis gen. nov., sp. nov., isolated from coastal sediment.</title>
        <authorList>
            <person name="Yu W.X."/>
            <person name="Mu D.S."/>
            <person name="Du J.Z."/>
            <person name="Liang Y.Q."/>
        </authorList>
    </citation>
    <scope>NUCLEOTIDE SEQUENCE</scope>
    <source>
        <strain evidence="4">A06</strain>
    </source>
</reference>
<name>A0AA41Y7Y6_9BACT</name>
<dbReference type="InterPro" id="IPR044993">
    <property type="entry name" value="BXL"/>
</dbReference>
<comment type="similarity">
    <text evidence="1">Belongs to the glycosyl hydrolase 3 family.</text>
</comment>
<dbReference type="GO" id="GO:0045493">
    <property type="term" value="P:xylan catabolic process"/>
    <property type="evidence" value="ECO:0007669"/>
    <property type="project" value="InterPro"/>
</dbReference>
<dbReference type="InterPro" id="IPR017853">
    <property type="entry name" value="GH"/>
</dbReference>
<dbReference type="Pfam" id="PF00933">
    <property type="entry name" value="Glyco_hydro_3"/>
    <property type="match status" value="1"/>
</dbReference>
<dbReference type="GO" id="GO:0031222">
    <property type="term" value="P:arabinan catabolic process"/>
    <property type="evidence" value="ECO:0007669"/>
    <property type="project" value="TreeGrafter"/>
</dbReference>
<sequence length="145" mass="16726">PYQNPNLSFEERAEDLISRLTLEEKAALMCDQSDAIPRLGIRKFNWWSEALHGYANNDSVTVFPEPIGMAASFNDALIYDIFNAVSDEGRAKYHQHLRRGNENKRFLSLSVWTPNVNIFRDPRWGRGQETYGEDPYLTSRMGIQV</sequence>
<dbReference type="InterPro" id="IPR036962">
    <property type="entry name" value="Glyco_hydro_3_N_sf"/>
</dbReference>
<comment type="caution">
    <text evidence="4">The sequence shown here is derived from an EMBL/GenBank/DDBJ whole genome shotgun (WGS) entry which is preliminary data.</text>
</comment>
<evidence type="ECO:0000313" key="5">
    <source>
        <dbReference type="Proteomes" id="UP001163821"/>
    </source>
</evidence>
<evidence type="ECO:0000256" key="2">
    <source>
        <dbReference type="ARBA" id="ARBA00022801"/>
    </source>
</evidence>
<dbReference type="PANTHER" id="PTHR42721:SF3">
    <property type="entry name" value="BETA-D-XYLOSIDASE 5-RELATED"/>
    <property type="match status" value="1"/>
</dbReference>
<evidence type="ECO:0000259" key="3">
    <source>
        <dbReference type="Pfam" id="PF00933"/>
    </source>
</evidence>
<dbReference type="RefSeq" id="WP_282593648.1">
    <property type="nucleotide sequence ID" value="NZ_JAPAAF010000121.1"/>
</dbReference>
<dbReference type="GO" id="GO:0009044">
    <property type="term" value="F:xylan 1,4-beta-xylosidase activity"/>
    <property type="evidence" value="ECO:0007669"/>
    <property type="project" value="InterPro"/>
</dbReference>
<keyword evidence="2 4" id="KW-0378">Hydrolase</keyword>
<organism evidence="4 5">
    <name type="scientific">Gaoshiqia sediminis</name>
    <dbReference type="NCBI Taxonomy" id="2986998"/>
    <lineage>
        <taxon>Bacteria</taxon>
        <taxon>Pseudomonadati</taxon>
        <taxon>Bacteroidota</taxon>
        <taxon>Bacteroidia</taxon>
        <taxon>Marinilabiliales</taxon>
        <taxon>Prolixibacteraceae</taxon>
        <taxon>Gaoshiqia</taxon>
    </lineage>
</organism>
<proteinExistence type="inferred from homology"/>
<dbReference type="PANTHER" id="PTHR42721">
    <property type="entry name" value="SUGAR HYDROLASE-RELATED"/>
    <property type="match status" value="1"/>
</dbReference>
<dbReference type="EMBL" id="JAPAAF010000121">
    <property type="protein sequence ID" value="MCW0485069.1"/>
    <property type="molecule type" value="Genomic_DNA"/>
</dbReference>
<dbReference type="AlphaFoldDB" id="A0AA41Y7Y6"/>
<dbReference type="GO" id="GO:0046556">
    <property type="term" value="F:alpha-L-arabinofuranosidase activity"/>
    <property type="evidence" value="ECO:0007669"/>
    <property type="project" value="TreeGrafter"/>
</dbReference>
<feature type="non-terminal residue" evidence="4">
    <location>
        <position position="1"/>
    </location>
</feature>
<dbReference type="SUPFAM" id="SSF51445">
    <property type="entry name" value="(Trans)glycosidases"/>
    <property type="match status" value="1"/>
</dbReference>
<feature type="non-terminal residue" evidence="4">
    <location>
        <position position="145"/>
    </location>
</feature>
<dbReference type="InterPro" id="IPR001764">
    <property type="entry name" value="Glyco_hydro_3_N"/>
</dbReference>
<dbReference type="Proteomes" id="UP001163821">
    <property type="component" value="Unassembled WGS sequence"/>
</dbReference>
<accession>A0AA41Y7Y6</accession>
<evidence type="ECO:0000256" key="1">
    <source>
        <dbReference type="ARBA" id="ARBA00005336"/>
    </source>
</evidence>
<dbReference type="Gene3D" id="3.20.20.300">
    <property type="entry name" value="Glycoside hydrolase, family 3, N-terminal domain"/>
    <property type="match status" value="1"/>
</dbReference>
<feature type="domain" description="Glycoside hydrolase family 3 N-terminal" evidence="3">
    <location>
        <begin position="37"/>
        <end position="143"/>
    </location>
</feature>
<gene>
    <name evidence="4" type="ORF">N2K84_20235</name>
</gene>
<protein>
    <submittedName>
        <fullName evidence="4">Glycoside hydrolase family 3 protein</fullName>
    </submittedName>
</protein>